<gene>
    <name evidence="1" type="ORF">Tc00.1047053510493.4</name>
</gene>
<dbReference type="PaxDb" id="353153-Q4CSZ8"/>
<dbReference type="GeneID" id="3534921"/>
<dbReference type="Proteomes" id="UP000002296">
    <property type="component" value="Unassembled WGS sequence"/>
</dbReference>
<accession>Q4CSZ8</accession>
<sequence length="278" mass="31159">MDSSPVNPYLLFESAESFRPTDKVSYALKHPIGQKSARGLRKPSQLNDDCYLLRSLEELRRVIALPLTPNTLTTFNEQFAGLLQNSPEASSMPIFLERTHGAPVEDAESHENEPWDNIYSGTSVWRWPVEVLYQRYHLLIAIDFGVSIVGVSRNGTVLVDKVPFAIQSVLDVVKKTMQTREKEKNEIKHWVDMHVEESERHNILRQVWNPRIDISIVLINLPGVEGSAPTSVSSNFFSSETGCAADVEGHHAHLFPAGALPFPAFEGEFPGDAHCHPH</sequence>
<keyword evidence="2" id="KW-1185">Reference proteome</keyword>
<dbReference type="eggNOG" id="ENOG502R62I">
    <property type="taxonomic scope" value="Eukaryota"/>
</dbReference>
<dbReference type="EMBL" id="AAHK01002060">
    <property type="protein sequence ID" value="EAN83400.1"/>
    <property type="molecule type" value="Genomic_DNA"/>
</dbReference>
<evidence type="ECO:0000313" key="2">
    <source>
        <dbReference type="Proteomes" id="UP000002296"/>
    </source>
</evidence>
<organism evidence="1 2">
    <name type="scientific">Trypanosoma cruzi (strain CL Brener)</name>
    <dbReference type="NCBI Taxonomy" id="353153"/>
    <lineage>
        <taxon>Eukaryota</taxon>
        <taxon>Discoba</taxon>
        <taxon>Euglenozoa</taxon>
        <taxon>Kinetoplastea</taxon>
        <taxon>Metakinetoplastina</taxon>
        <taxon>Trypanosomatida</taxon>
        <taxon>Trypanosomatidae</taxon>
        <taxon>Trypanosoma</taxon>
        <taxon>Schizotrypanum</taxon>
    </lineage>
</organism>
<evidence type="ECO:0000313" key="1">
    <source>
        <dbReference type="EMBL" id="EAN83400.1"/>
    </source>
</evidence>
<dbReference type="AlphaFoldDB" id="Q4CSZ8"/>
<protein>
    <submittedName>
        <fullName evidence="1">Uncharacterized protein</fullName>
    </submittedName>
</protein>
<dbReference type="OMA" id="TEGMHAP"/>
<name>Q4CSZ8_TRYCC</name>
<proteinExistence type="predicted"/>
<feature type="non-terminal residue" evidence="1">
    <location>
        <position position="278"/>
    </location>
</feature>
<dbReference type="RefSeq" id="XP_805251.1">
    <property type="nucleotide sequence ID" value="XM_800158.1"/>
</dbReference>
<dbReference type="InParanoid" id="Q4CSZ8"/>
<comment type="caution">
    <text evidence="1">The sequence shown here is derived from an EMBL/GenBank/DDBJ whole genome shotgun (WGS) entry which is preliminary data.</text>
</comment>
<dbReference type="KEGG" id="tcr:510493.4"/>
<reference evidence="1 2" key="1">
    <citation type="journal article" date="2005" name="Science">
        <title>The genome sequence of Trypanosoma cruzi, etiologic agent of Chagas disease.</title>
        <authorList>
            <person name="El-Sayed N.M."/>
            <person name="Myler P.J."/>
            <person name="Bartholomeu D.C."/>
            <person name="Nilsson D."/>
            <person name="Aggarwal G."/>
            <person name="Tran A.N."/>
            <person name="Ghedin E."/>
            <person name="Worthey E.A."/>
            <person name="Delcher A.L."/>
            <person name="Blandin G."/>
            <person name="Westenberger S.J."/>
            <person name="Caler E."/>
            <person name="Cerqueira G.C."/>
            <person name="Branche C."/>
            <person name="Haas B."/>
            <person name="Anupama A."/>
            <person name="Arner E."/>
            <person name="Aslund L."/>
            <person name="Attipoe P."/>
            <person name="Bontempi E."/>
            <person name="Bringaud F."/>
            <person name="Burton P."/>
            <person name="Cadag E."/>
            <person name="Campbell D.A."/>
            <person name="Carrington M."/>
            <person name="Crabtree J."/>
            <person name="Darban H."/>
            <person name="da Silveira J.F."/>
            <person name="de Jong P."/>
            <person name="Edwards K."/>
            <person name="Englund P.T."/>
            <person name="Fazelina G."/>
            <person name="Feldblyum T."/>
            <person name="Ferella M."/>
            <person name="Frasch A.C."/>
            <person name="Gull K."/>
            <person name="Horn D."/>
            <person name="Hou L."/>
            <person name="Huang Y."/>
            <person name="Kindlund E."/>
            <person name="Klingbeil M."/>
            <person name="Kluge S."/>
            <person name="Koo H."/>
            <person name="Lacerda D."/>
            <person name="Levin M.J."/>
            <person name="Lorenzi H."/>
            <person name="Louie T."/>
            <person name="Machado C.R."/>
            <person name="McCulloch R."/>
            <person name="McKenna A."/>
            <person name="Mizuno Y."/>
            <person name="Mottram J.C."/>
            <person name="Nelson S."/>
            <person name="Ochaya S."/>
            <person name="Osoegawa K."/>
            <person name="Pai G."/>
            <person name="Parsons M."/>
            <person name="Pentony M."/>
            <person name="Pettersson U."/>
            <person name="Pop M."/>
            <person name="Ramirez J.L."/>
            <person name="Rinta J."/>
            <person name="Robertson L."/>
            <person name="Salzberg S.L."/>
            <person name="Sanchez D.O."/>
            <person name="Seyler A."/>
            <person name="Sharma R."/>
            <person name="Shetty J."/>
            <person name="Simpson A.J."/>
            <person name="Sisk E."/>
            <person name="Tammi M.T."/>
            <person name="Tarleton R."/>
            <person name="Teixeira S."/>
            <person name="Van Aken S."/>
            <person name="Vogt C."/>
            <person name="Ward P.N."/>
            <person name="Wickstead B."/>
            <person name="Wortman J."/>
            <person name="White O."/>
            <person name="Fraser C.M."/>
            <person name="Stuart K.D."/>
            <person name="Andersson B."/>
        </authorList>
    </citation>
    <scope>NUCLEOTIDE SEQUENCE [LARGE SCALE GENOMIC DNA]</scope>
    <source>
        <strain evidence="1 2">CL Brener</strain>
    </source>
</reference>
<dbReference type="SMR" id="Q4CSZ8"/>